<reference evidence="3 4" key="1">
    <citation type="submission" date="2015-11" db="EMBL/GenBank/DDBJ databases">
        <title>Genomic analysis of 38 Legionella species identifies large and diverse effector repertoires.</title>
        <authorList>
            <person name="Burstein D."/>
            <person name="Amaro F."/>
            <person name="Zusman T."/>
            <person name="Lifshitz Z."/>
            <person name="Cohen O."/>
            <person name="Gilbert J.A."/>
            <person name="Pupko T."/>
            <person name="Shuman H.A."/>
            <person name="Segal G."/>
        </authorList>
    </citation>
    <scope>NUCLEOTIDE SEQUENCE [LARGE SCALE GENOMIC DNA]</scope>
    <source>
        <strain evidence="3 4">SE-32A-C8</strain>
    </source>
</reference>
<dbReference type="PROSITE" id="PS51257">
    <property type="entry name" value="PROKAR_LIPOPROTEIN"/>
    <property type="match status" value="1"/>
</dbReference>
<keyword evidence="4" id="KW-1185">Reference proteome</keyword>
<keyword evidence="1" id="KW-0732">Signal</keyword>
<proteinExistence type="predicted"/>
<feature type="domain" description="BON" evidence="2">
    <location>
        <begin position="34"/>
        <end position="101"/>
    </location>
</feature>
<gene>
    <name evidence="3" type="ORF">Lery_0094</name>
</gene>
<organism evidence="3 4">
    <name type="scientific">Legionella erythra</name>
    <dbReference type="NCBI Taxonomy" id="448"/>
    <lineage>
        <taxon>Bacteria</taxon>
        <taxon>Pseudomonadati</taxon>
        <taxon>Pseudomonadota</taxon>
        <taxon>Gammaproteobacteria</taxon>
        <taxon>Legionellales</taxon>
        <taxon>Legionellaceae</taxon>
        <taxon>Legionella</taxon>
    </lineage>
</organism>
<dbReference type="EMBL" id="LNYA01000001">
    <property type="protein sequence ID" value="KTC99984.1"/>
    <property type="molecule type" value="Genomic_DNA"/>
</dbReference>
<feature type="signal peptide" evidence="1">
    <location>
        <begin position="1"/>
        <end position="19"/>
    </location>
</feature>
<dbReference type="Gene3D" id="3.30.1340.30">
    <property type="match status" value="1"/>
</dbReference>
<dbReference type="PATRIC" id="fig|448.7.peg.97"/>
<accession>A0A0W0TWT7</accession>
<protein>
    <submittedName>
        <fullName evidence="3">Putative periplasmic or secreted lipoprotein</fullName>
    </submittedName>
</protein>
<sequence length="101" mass="10896">MFKTTRQLILAFSAAMLVACSSTPGSESTGEYLDSSALTAKVKASLIDELGTKGFSIQVKTFKDEVQLSGFVDSQRTKLRAGQIADSLNGVRHVRNDIIVK</sequence>
<evidence type="ECO:0000256" key="1">
    <source>
        <dbReference type="SAM" id="SignalP"/>
    </source>
</evidence>
<dbReference type="InterPro" id="IPR051686">
    <property type="entry name" value="Lipoprotein_DolP"/>
</dbReference>
<name>A0A0W0TWT7_LEGER</name>
<dbReference type="RefSeq" id="WP_058525281.1">
    <property type="nucleotide sequence ID" value="NZ_CAAAHY010000004.1"/>
</dbReference>
<dbReference type="Proteomes" id="UP000054773">
    <property type="component" value="Unassembled WGS sequence"/>
</dbReference>
<dbReference type="PANTHER" id="PTHR34606:SF16">
    <property type="entry name" value="BON DOMAIN-CONTAINING PROTEIN"/>
    <property type="match status" value="1"/>
</dbReference>
<dbReference type="STRING" id="448.Lery_0094"/>
<comment type="caution">
    <text evidence="3">The sequence shown here is derived from an EMBL/GenBank/DDBJ whole genome shotgun (WGS) entry which is preliminary data.</text>
</comment>
<feature type="chain" id="PRO_5006913557" evidence="1">
    <location>
        <begin position="20"/>
        <end position="101"/>
    </location>
</feature>
<dbReference type="PROSITE" id="PS50914">
    <property type="entry name" value="BON"/>
    <property type="match status" value="1"/>
</dbReference>
<evidence type="ECO:0000313" key="4">
    <source>
        <dbReference type="Proteomes" id="UP000054773"/>
    </source>
</evidence>
<evidence type="ECO:0000313" key="3">
    <source>
        <dbReference type="EMBL" id="KTC99984.1"/>
    </source>
</evidence>
<evidence type="ECO:0000259" key="2">
    <source>
        <dbReference type="PROSITE" id="PS50914"/>
    </source>
</evidence>
<dbReference type="PANTHER" id="PTHR34606">
    <property type="entry name" value="BON DOMAIN-CONTAINING PROTEIN"/>
    <property type="match status" value="1"/>
</dbReference>
<dbReference type="Pfam" id="PF04972">
    <property type="entry name" value="BON"/>
    <property type="match status" value="1"/>
</dbReference>
<dbReference type="InterPro" id="IPR007055">
    <property type="entry name" value="BON_dom"/>
</dbReference>
<dbReference type="AlphaFoldDB" id="A0A0W0TWT7"/>
<dbReference type="OrthoDB" id="7360581at2"/>
<keyword evidence="3" id="KW-0449">Lipoprotein</keyword>